<dbReference type="GO" id="GO:0006355">
    <property type="term" value="P:regulation of DNA-templated transcription"/>
    <property type="evidence" value="ECO:0007669"/>
    <property type="project" value="TreeGrafter"/>
</dbReference>
<name>H0JR80_9NOCA</name>
<dbReference type="InterPro" id="IPR029062">
    <property type="entry name" value="Class_I_gatase-like"/>
</dbReference>
<dbReference type="AlphaFoldDB" id="H0JR80"/>
<dbReference type="PANTHER" id="PTHR43130">
    <property type="entry name" value="ARAC-FAMILY TRANSCRIPTIONAL REGULATOR"/>
    <property type="match status" value="1"/>
</dbReference>
<dbReference type="PANTHER" id="PTHR43130:SF2">
    <property type="entry name" value="DJ-1_PFPI DOMAIN-CONTAINING PROTEIN"/>
    <property type="match status" value="1"/>
</dbReference>
<comment type="caution">
    <text evidence="1">The sequence shown here is derived from an EMBL/GenBank/DDBJ whole genome shotgun (WGS) entry which is preliminary data.</text>
</comment>
<reference evidence="1 2" key="1">
    <citation type="submission" date="2011-12" db="EMBL/GenBank/DDBJ databases">
        <authorList>
            <person name="Kriszt B."/>
            <person name="Tancsics A."/>
            <person name="Cserhati M."/>
            <person name="Toth A."/>
            <person name="Nagy I."/>
            <person name="Horvath B."/>
            <person name="Tamura T."/>
            <person name="Kukolya J."/>
            <person name="Szoboszlay S."/>
        </authorList>
    </citation>
    <scope>NUCLEOTIDE SEQUENCE [LARGE SCALE GENOMIC DNA]</scope>
    <source>
        <strain evidence="1 2">AK37</strain>
    </source>
</reference>
<sequence>MVFDGELATCAGVSAGIDLALSLAARIAGEERAKAIQLMIEYDPDPPFGSGHTSSASRHTKVLANALLTRDAVRVSNMTAGSRLAWSAVIRRVRGRRSSAHR</sequence>
<gene>
    <name evidence="1" type="ORF">AK37_10831</name>
</gene>
<accession>H0JR80</accession>
<dbReference type="SUPFAM" id="SSF52317">
    <property type="entry name" value="Class I glutamine amidotransferase-like"/>
    <property type="match status" value="1"/>
</dbReference>
<organism evidence="1 2">
    <name type="scientific">Rhodococcus pyridinivorans AK37</name>
    <dbReference type="NCBI Taxonomy" id="1114960"/>
    <lineage>
        <taxon>Bacteria</taxon>
        <taxon>Bacillati</taxon>
        <taxon>Actinomycetota</taxon>
        <taxon>Actinomycetes</taxon>
        <taxon>Mycobacteriales</taxon>
        <taxon>Nocardiaceae</taxon>
        <taxon>Rhodococcus</taxon>
    </lineage>
</organism>
<evidence type="ECO:0000313" key="2">
    <source>
        <dbReference type="Proteomes" id="UP000005064"/>
    </source>
</evidence>
<proteinExistence type="predicted"/>
<dbReference type="PATRIC" id="fig|1114960.4.peg.2209"/>
<protein>
    <submittedName>
        <fullName evidence="1">ThiJ/PfpI domain-containing protein</fullName>
    </submittedName>
</protein>
<dbReference type="EMBL" id="AHBW01000038">
    <property type="protein sequence ID" value="EHK83863.1"/>
    <property type="molecule type" value="Genomic_DNA"/>
</dbReference>
<dbReference type="Gene3D" id="3.40.50.880">
    <property type="match status" value="1"/>
</dbReference>
<evidence type="ECO:0000313" key="1">
    <source>
        <dbReference type="EMBL" id="EHK83863.1"/>
    </source>
</evidence>
<dbReference type="InterPro" id="IPR052158">
    <property type="entry name" value="INH-QAR"/>
</dbReference>
<dbReference type="Proteomes" id="UP000005064">
    <property type="component" value="Unassembled WGS sequence"/>
</dbReference>